<gene>
    <name evidence="2" type="ORF">ANTHELSMS3_00748</name>
</gene>
<dbReference type="PANTHER" id="PTHR42941:SF1">
    <property type="entry name" value="SLL1037 PROTEIN"/>
    <property type="match status" value="1"/>
</dbReference>
<feature type="signal peptide" evidence="1">
    <location>
        <begin position="1"/>
        <end position="22"/>
    </location>
</feature>
<dbReference type="OrthoDB" id="9776669at2"/>
<dbReference type="KEGG" id="aht:ANTHELSMS3_00748"/>
<reference evidence="2 3" key="1">
    <citation type="submission" date="2017-07" db="EMBL/GenBank/DDBJ databases">
        <title>Genome Sequence of Antarctobacter heliothermus Strain SMS3 Isolated from a culture of the Diatom Skeletonema marinoi.</title>
        <authorList>
            <person name="Topel M."/>
            <person name="Pinder M.I.M."/>
            <person name="Johansson O.N."/>
            <person name="Kourtchenko O."/>
            <person name="Godhe A."/>
            <person name="Clarke A.K."/>
        </authorList>
    </citation>
    <scope>NUCLEOTIDE SEQUENCE [LARGE SCALE GENOMIC DNA]</scope>
    <source>
        <strain evidence="2 3">SMS3</strain>
    </source>
</reference>
<keyword evidence="1" id="KW-0732">Signal</keyword>
<evidence type="ECO:0000256" key="1">
    <source>
        <dbReference type="SAM" id="SignalP"/>
    </source>
</evidence>
<dbReference type="CDD" id="cd13520">
    <property type="entry name" value="PBP2_TAXI_TRAP"/>
    <property type="match status" value="1"/>
</dbReference>
<organism evidence="2 3">
    <name type="scientific">Antarctobacter heliothermus</name>
    <dbReference type="NCBI Taxonomy" id="74033"/>
    <lineage>
        <taxon>Bacteria</taxon>
        <taxon>Pseudomonadati</taxon>
        <taxon>Pseudomonadota</taxon>
        <taxon>Alphaproteobacteria</taxon>
        <taxon>Rhodobacterales</taxon>
        <taxon>Roseobacteraceae</taxon>
        <taxon>Antarctobacter</taxon>
    </lineage>
</organism>
<dbReference type="Proteomes" id="UP000203589">
    <property type="component" value="Chromosome"/>
</dbReference>
<dbReference type="Gene3D" id="3.40.190.10">
    <property type="entry name" value="Periplasmic binding protein-like II"/>
    <property type="match status" value="2"/>
</dbReference>
<dbReference type="SUPFAM" id="SSF53850">
    <property type="entry name" value="Periplasmic binding protein-like II"/>
    <property type="match status" value="1"/>
</dbReference>
<evidence type="ECO:0000313" key="3">
    <source>
        <dbReference type="Proteomes" id="UP000203589"/>
    </source>
</evidence>
<dbReference type="NCBIfam" id="TIGR02122">
    <property type="entry name" value="TRAP_TAXI"/>
    <property type="match status" value="1"/>
</dbReference>
<accession>A0A222DZU6</accession>
<keyword evidence="3" id="KW-1185">Reference proteome</keyword>
<dbReference type="AlphaFoldDB" id="A0A222DZU6"/>
<sequence>MSFIKTIAAAVMGLALASPIQAQDTRDFLISTAGTGGSFYPVGVGIATLVKLKLGTRPEGKINLSALTSQGSFDNVNILSDGRADFGVIQSLMVDFGYHGTNDFEGKPKETLRAVTALMFNTNQFITYKENAPTGTISDILDMQGSKVVLGTKNSGGLLEYRLFIQKLGAPQGEGFFDESYMGFRQRAEALINGNLDGINLTSGIPNSSATLALSSLGDKAVLLGFTEEQLAKVTDGTVWGPYTIPAGTYPGQDADLQTVAQPNLLVTTADTPEDVVYEVVKTMYENLPFLRSVHGSLNDLSPENALKGITVPLHPGAIRYYEEIGITVPDHLKPV</sequence>
<protein>
    <submittedName>
        <fullName evidence="2">NMT1-like family protein</fullName>
    </submittedName>
</protein>
<dbReference type="PANTHER" id="PTHR42941">
    <property type="entry name" value="SLL1037 PROTEIN"/>
    <property type="match status" value="1"/>
</dbReference>
<dbReference type="RefSeq" id="WP_094033700.1">
    <property type="nucleotide sequence ID" value="NZ_CP022540.1"/>
</dbReference>
<feature type="chain" id="PRO_5012827026" evidence="1">
    <location>
        <begin position="23"/>
        <end position="336"/>
    </location>
</feature>
<evidence type="ECO:0000313" key="2">
    <source>
        <dbReference type="EMBL" id="ASP19466.1"/>
    </source>
</evidence>
<name>A0A222DZU6_9RHOB</name>
<dbReference type="EMBL" id="CP022540">
    <property type="protein sequence ID" value="ASP19466.1"/>
    <property type="molecule type" value="Genomic_DNA"/>
</dbReference>
<dbReference type="Pfam" id="PF16868">
    <property type="entry name" value="NMT1_3"/>
    <property type="match status" value="1"/>
</dbReference>
<dbReference type="InterPro" id="IPR011852">
    <property type="entry name" value="TRAP_TAXI"/>
</dbReference>
<proteinExistence type="predicted"/>